<dbReference type="GO" id="GO:0016020">
    <property type="term" value="C:membrane"/>
    <property type="evidence" value="ECO:0007669"/>
    <property type="project" value="UniProtKB-SubCell"/>
</dbReference>
<dbReference type="RefSeq" id="WP_066956679.1">
    <property type="nucleotide sequence ID" value="NZ_JBMNQR010000059.1"/>
</dbReference>
<evidence type="ECO:0000256" key="6">
    <source>
        <dbReference type="SAM" id="Phobius"/>
    </source>
</evidence>
<evidence type="ECO:0000256" key="1">
    <source>
        <dbReference type="ARBA" id="ARBA00004141"/>
    </source>
</evidence>
<dbReference type="AlphaFoldDB" id="A0A1G8XEL1"/>
<keyword evidence="3 6" id="KW-0812">Transmembrane</keyword>
<feature type="transmembrane region" description="Helical" evidence="6">
    <location>
        <begin position="12"/>
        <end position="35"/>
    </location>
</feature>
<evidence type="ECO:0000256" key="2">
    <source>
        <dbReference type="ARBA" id="ARBA00007524"/>
    </source>
</evidence>
<dbReference type="PANTHER" id="PTHR10057:SF0">
    <property type="entry name" value="TRANSLOCATOR PROTEIN"/>
    <property type="match status" value="1"/>
</dbReference>
<feature type="transmembrane region" description="Helical" evidence="6">
    <location>
        <begin position="142"/>
        <end position="165"/>
    </location>
</feature>
<dbReference type="Pfam" id="PF03073">
    <property type="entry name" value="TspO_MBR"/>
    <property type="match status" value="1"/>
</dbReference>
<evidence type="ECO:0000256" key="5">
    <source>
        <dbReference type="ARBA" id="ARBA00023136"/>
    </source>
</evidence>
<evidence type="ECO:0000313" key="8">
    <source>
        <dbReference type="Proteomes" id="UP000326500"/>
    </source>
</evidence>
<name>A0A1G8XEL1_9EURY</name>
<keyword evidence="4 6" id="KW-1133">Transmembrane helix</keyword>
<dbReference type="FunFam" id="1.20.1260.100:FF:000001">
    <property type="entry name" value="translocator protein 2"/>
    <property type="match status" value="1"/>
</dbReference>
<dbReference type="Proteomes" id="UP000326500">
    <property type="component" value="Unassembled WGS sequence"/>
</dbReference>
<sequence>MPILGFVAPAYIRFVQLLVAIGVCLIAALIGSLFTTPAVPTWYAGLAKPDLNPPAWVFGPVWTVLYILMGIALYLVWSKGWSKKGVKVAMAIFAVQLVLNVLWSYLFFGLQAPLFALIEIVLLWVAILMTVAAFYRVSVPAAVLLIPYLIWVTFATYLTYGVYILNP</sequence>
<dbReference type="EMBL" id="FNFT01000001">
    <property type="protein sequence ID" value="SDJ89049.1"/>
    <property type="molecule type" value="Genomic_DNA"/>
</dbReference>
<dbReference type="PANTHER" id="PTHR10057">
    <property type="entry name" value="PERIPHERAL-TYPE BENZODIAZEPINE RECEPTOR"/>
    <property type="match status" value="1"/>
</dbReference>
<keyword evidence="8" id="KW-1185">Reference proteome</keyword>
<evidence type="ECO:0000313" key="7">
    <source>
        <dbReference type="EMBL" id="SDJ89049.1"/>
    </source>
</evidence>
<dbReference type="InterPro" id="IPR004307">
    <property type="entry name" value="TspO_MBR"/>
</dbReference>
<gene>
    <name evidence="7" type="ORF">SAMN04488571_101397</name>
</gene>
<feature type="transmembrane region" description="Helical" evidence="6">
    <location>
        <begin position="88"/>
        <end position="108"/>
    </location>
</feature>
<reference evidence="7 8" key="1">
    <citation type="submission" date="2016-10" db="EMBL/GenBank/DDBJ databases">
        <authorList>
            <person name="Varghese N."/>
            <person name="Submissions S."/>
        </authorList>
    </citation>
    <scope>NUCLEOTIDE SEQUENCE [LARGE SCALE GENOMIC DNA]</scope>
    <source>
        <strain evidence="7 8">DSM 2373</strain>
    </source>
</reference>
<comment type="subcellular location">
    <subcellularLocation>
        <location evidence="1">Membrane</location>
        <topology evidence="1">Multi-pass membrane protein</topology>
    </subcellularLocation>
</comment>
<dbReference type="InterPro" id="IPR038330">
    <property type="entry name" value="TspO/MBR-related_sf"/>
</dbReference>
<evidence type="ECO:0000256" key="4">
    <source>
        <dbReference type="ARBA" id="ARBA00022989"/>
    </source>
</evidence>
<evidence type="ECO:0000256" key="3">
    <source>
        <dbReference type="ARBA" id="ARBA00022692"/>
    </source>
</evidence>
<dbReference type="PIRSF" id="PIRSF005859">
    <property type="entry name" value="PBR"/>
    <property type="match status" value="1"/>
</dbReference>
<proteinExistence type="inferred from homology"/>
<dbReference type="GO" id="GO:0033013">
    <property type="term" value="P:tetrapyrrole metabolic process"/>
    <property type="evidence" value="ECO:0007669"/>
    <property type="project" value="UniProtKB-ARBA"/>
</dbReference>
<comment type="similarity">
    <text evidence="2">Belongs to the TspO/BZRP family.</text>
</comment>
<dbReference type="STRING" id="2200.GCA_001571405_01143"/>
<protein>
    <submittedName>
        <fullName evidence="7">TspO and MBR related proteins</fullName>
    </submittedName>
</protein>
<organism evidence="7 8">
    <name type="scientific">Methanoculleus thermophilus</name>
    <dbReference type="NCBI Taxonomy" id="2200"/>
    <lineage>
        <taxon>Archaea</taxon>
        <taxon>Methanobacteriati</taxon>
        <taxon>Methanobacteriota</taxon>
        <taxon>Stenosarchaea group</taxon>
        <taxon>Methanomicrobia</taxon>
        <taxon>Methanomicrobiales</taxon>
        <taxon>Methanomicrobiaceae</taxon>
        <taxon>Methanoculleus</taxon>
    </lineage>
</organism>
<dbReference type="Gene3D" id="1.20.1260.100">
    <property type="entry name" value="TspO/MBR protein"/>
    <property type="match status" value="1"/>
</dbReference>
<accession>A0A1G8XEL1</accession>
<keyword evidence="5 6" id="KW-0472">Membrane</keyword>
<dbReference type="OrthoDB" id="212929at2157"/>
<feature type="transmembrane region" description="Helical" evidence="6">
    <location>
        <begin position="55"/>
        <end position="76"/>
    </location>
</feature>
<dbReference type="CDD" id="cd15904">
    <property type="entry name" value="TSPO_MBR"/>
    <property type="match status" value="1"/>
</dbReference>
<feature type="transmembrane region" description="Helical" evidence="6">
    <location>
        <begin position="114"/>
        <end position="135"/>
    </location>
</feature>